<dbReference type="GO" id="GO:0051537">
    <property type="term" value="F:2 iron, 2 sulfur cluster binding"/>
    <property type="evidence" value="ECO:0007669"/>
    <property type="project" value="UniProtKB-KW"/>
</dbReference>
<gene>
    <name evidence="10" type="ORF">AUC71_01515</name>
</gene>
<evidence type="ECO:0000256" key="5">
    <source>
        <dbReference type="ARBA" id="ARBA00022827"/>
    </source>
</evidence>
<dbReference type="GO" id="GO:0005737">
    <property type="term" value="C:cytoplasm"/>
    <property type="evidence" value="ECO:0007669"/>
    <property type="project" value="TreeGrafter"/>
</dbReference>
<evidence type="ECO:0000256" key="1">
    <source>
        <dbReference type="ARBA" id="ARBA00001974"/>
    </source>
</evidence>
<evidence type="ECO:0000256" key="6">
    <source>
        <dbReference type="ARBA" id="ARBA00023002"/>
    </source>
</evidence>
<keyword evidence="7" id="KW-0408">Iron</keyword>
<dbReference type="Gene3D" id="3.50.50.60">
    <property type="entry name" value="FAD/NAD(P)-binding domain"/>
    <property type="match status" value="2"/>
</dbReference>
<keyword evidence="8" id="KW-0411">Iron-sulfur</keyword>
<dbReference type="RefSeq" id="WP_069624191.1">
    <property type="nucleotide sequence ID" value="NZ_LPWD01000268.1"/>
</dbReference>
<accession>A0A1E3W9Y4</accession>
<dbReference type="PRINTS" id="PR00411">
    <property type="entry name" value="PNDRDTASEI"/>
</dbReference>
<dbReference type="Proteomes" id="UP000095042">
    <property type="component" value="Unassembled WGS sequence"/>
</dbReference>
<evidence type="ECO:0000256" key="2">
    <source>
        <dbReference type="ARBA" id="ARBA00022630"/>
    </source>
</evidence>
<feature type="domain" description="Rieske" evidence="9">
    <location>
        <begin position="14"/>
        <end position="109"/>
    </location>
</feature>
<dbReference type="PANTHER" id="PTHR43557">
    <property type="entry name" value="APOPTOSIS-INDUCING FACTOR 1"/>
    <property type="match status" value="1"/>
</dbReference>
<evidence type="ECO:0000256" key="3">
    <source>
        <dbReference type="ARBA" id="ARBA00022714"/>
    </source>
</evidence>
<dbReference type="PANTHER" id="PTHR43557:SF2">
    <property type="entry name" value="RIESKE DOMAIN-CONTAINING PROTEIN-RELATED"/>
    <property type="match status" value="1"/>
</dbReference>
<keyword evidence="2" id="KW-0285">Flavoprotein</keyword>
<dbReference type="PRINTS" id="PR00368">
    <property type="entry name" value="FADPNR"/>
</dbReference>
<dbReference type="InterPro" id="IPR017941">
    <property type="entry name" value="Rieske_2Fe-2S"/>
</dbReference>
<dbReference type="InterPro" id="IPR036922">
    <property type="entry name" value="Rieske_2Fe-2S_sf"/>
</dbReference>
<dbReference type="SUPFAM" id="SSF51905">
    <property type="entry name" value="FAD/NAD(P)-binding domain"/>
    <property type="match status" value="1"/>
</dbReference>
<keyword evidence="6" id="KW-0560">Oxidoreductase</keyword>
<dbReference type="SUPFAM" id="SSF50022">
    <property type="entry name" value="ISP domain"/>
    <property type="match status" value="1"/>
</dbReference>
<sequence length="510" mass="55796">MVQEEKKLTGPDLTQGIALDELADVGMIVGHVGDEEVLLVRQGNEVFAVGAQCTHYQGPLAEGLLVGDTVRCPWHHAGFDLRTGEALRAPALSPIACWKVEQRDGKITVREKRERPASKPRTKTASEPEKIVIIGGGASGFAAAEMLRRQGYQNSIILLSSDDALPYDRPNLSKDYLAGTIPFEYVPLKEQSFYADNSIDTRIGQPAVQVDIRAREVSVASGDKIPYDRLLLATGAEPVRLTIPGADQPHVHALRSLADCQAIIERTKVARRVVVIGASFIGLEVAAALRTRKLEVHVVAPDKRPMEHILGPEMGDFVRSLHEEHGVVFHFEDKVATIHENAVRLEKGGTIEADLVVVGIGVRPRLELAENSGLKLDRGVAVSPTLETSAPGVYAAGDIARWPDPHSGDNIRVEHWVVAQRQGQVAALNMLGHDIPFTAVPFFWSQHYDVPINYVGHAEVWDEIVTDGNVMSKDCILRFKRNGRVRAVASIFRDVESLEAEALMEHSTAA</sequence>
<comment type="caution">
    <text evidence="10">The sequence shown here is derived from an EMBL/GenBank/DDBJ whole genome shotgun (WGS) entry which is preliminary data.</text>
</comment>
<dbReference type="AlphaFoldDB" id="A0A1E3W9Y4"/>
<dbReference type="Pfam" id="PF14759">
    <property type="entry name" value="Reductase_C"/>
    <property type="match status" value="1"/>
</dbReference>
<dbReference type="GO" id="GO:0046872">
    <property type="term" value="F:metal ion binding"/>
    <property type="evidence" value="ECO:0007669"/>
    <property type="project" value="UniProtKB-KW"/>
</dbReference>
<proteinExistence type="predicted"/>
<dbReference type="OrthoDB" id="7809559at2"/>
<dbReference type="SUPFAM" id="SSF55424">
    <property type="entry name" value="FAD/NAD-linked reductases, dimerisation (C-terminal) domain"/>
    <property type="match status" value="1"/>
</dbReference>
<comment type="cofactor">
    <cofactor evidence="1">
        <name>FAD</name>
        <dbReference type="ChEBI" id="CHEBI:57692"/>
    </cofactor>
</comment>
<evidence type="ECO:0000256" key="4">
    <source>
        <dbReference type="ARBA" id="ARBA00022723"/>
    </source>
</evidence>
<dbReference type="InterPro" id="IPR036188">
    <property type="entry name" value="FAD/NAD-bd_sf"/>
</dbReference>
<evidence type="ECO:0000259" key="9">
    <source>
        <dbReference type="PROSITE" id="PS51296"/>
    </source>
</evidence>
<protein>
    <submittedName>
        <fullName evidence="10">Pyridine nucleotide-disulfide oxidoreductase</fullName>
    </submittedName>
</protein>
<dbReference type="InterPro" id="IPR016156">
    <property type="entry name" value="FAD/NAD-linked_Rdtase_dimer_sf"/>
</dbReference>
<dbReference type="Gene3D" id="2.102.10.10">
    <property type="entry name" value="Rieske [2Fe-2S] iron-sulphur domain"/>
    <property type="match status" value="1"/>
</dbReference>
<dbReference type="Pfam" id="PF07992">
    <property type="entry name" value="Pyr_redox_2"/>
    <property type="match status" value="1"/>
</dbReference>
<organism evidence="10 11">
    <name type="scientific">Methyloceanibacter marginalis</name>
    <dbReference type="NCBI Taxonomy" id="1774971"/>
    <lineage>
        <taxon>Bacteria</taxon>
        <taxon>Pseudomonadati</taxon>
        <taxon>Pseudomonadota</taxon>
        <taxon>Alphaproteobacteria</taxon>
        <taxon>Hyphomicrobiales</taxon>
        <taxon>Hyphomicrobiaceae</taxon>
        <taxon>Methyloceanibacter</taxon>
    </lineage>
</organism>
<dbReference type="Pfam" id="PF00355">
    <property type="entry name" value="Rieske"/>
    <property type="match status" value="1"/>
</dbReference>
<dbReference type="Gene3D" id="3.30.390.30">
    <property type="match status" value="1"/>
</dbReference>
<keyword evidence="3" id="KW-0001">2Fe-2S</keyword>
<reference evidence="10 11" key="1">
    <citation type="journal article" date="2016" name="Environ. Microbiol.">
        <title>New Methyloceanibacter diversity from North Sea sediments includes methanotroph containing solely the soluble methane monooxygenase.</title>
        <authorList>
            <person name="Vekeman B."/>
            <person name="Kerckhof F.M."/>
            <person name="Cremers G."/>
            <person name="de Vos P."/>
            <person name="Vandamme P."/>
            <person name="Boon N."/>
            <person name="Op den Camp H.J."/>
            <person name="Heylen K."/>
        </authorList>
    </citation>
    <scope>NUCLEOTIDE SEQUENCE [LARGE SCALE GENOMIC DNA]</scope>
    <source>
        <strain evidence="10 11">R-67177</strain>
    </source>
</reference>
<keyword evidence="5" id="KW-0274">FAD</keyword>
<evidence type="ECO:0000313" key="11">
    <source>
        <dbReference type="Proteomes" id="UP000095042"/>
    </source>
</evidence>
<keyword evidence="11" id="KW-1185">Reference proteome</keyword>
<dbReference type="GO" id="GO:0016651">
    <property type="term" value="F:oxidoreductase activity, acting on NAD(P)H"/>
    <property type="evidence" value="ECO:0007669"/>
    <property type="project" value="TreeGrafter"/>
</dbReference>
<keyword evidence="4" id="KW-0479">Metal-binding</keyword>
<dbReference type="InterPro" id="IPR023753">
    <property type="entry name" value="FAD/NAD-binding_dom"/>
</dbReference>
<dbReference type="PROSITE" id="PS51296">
    <property type="entry name" value="RIESKE"/>
    <property type="match status" value="1"/>
</dbReference>
<dbReference type="InterPro" id="IPR050446">
    <property type="entry name" value="FAD-oxidoreductase/Apoptosis"/>
</dbReference>
<evidence type="ECO:0000256" key="7">
    <source>
        <dbReference type="ARBA" id="ARBA00023004"/>
    </source>
</evidence>
<name>A0A1E3W9Y4_9HYPH</name>
<evidence type="ECO:0000256" key="8">
    <source>
        <dbReference type="ARBA" id="ARBA00023014"/>
    </source>
</evidence>
<dbReference type="EMBL" id="LPWD01000268">
    <property type="protein sequence ID" value="ODS02609.1"/>
    <property type="molecule type" value="Genomic_DNA"/>
</dbReference>
<dbReference type="CDD" id="cd03478">
    <property type="entry name" value="Rieske_AIFL_N"/>
    <property type="match status" value="1"/>
</dbReference>
<dbReference type="InterPro" id="IPR028202">
    <property type="entry name" value="Reductase_C"/>
</dbReference>
<evidence type="ECO:0000313" key="10">
    <source>
        <dbReference type="EMBL" id="ODS02609.1"/>
    </source>
</evidence>